<gene>
    <name evidence="1" type="primary">10</name>
    <name evidence="1" type="ORF">PBI_NANDITA_10</name>
</gene>
<proteinExistence type="predicted"/>
<dbReference type="InterPro" id="IPR053738">
    <property type="entry name" value="Lambda_capsid_assembly"/>
</dbReference>
<organism evidence="1 2">
    <name type="scientific">Arthrobacter phage Nandita</name>
    <dbReference type="NCBI Taxonomy" id="2419963"/>
    <lineage>
        <taxon>Viruses</taxon>
        <taxon>Duplodnaviria</taxon>
        <taxon>Heunggongvirae</taxon>
        <taxon>Uroviricota</taxon>
        <taxon>Caudoviricetes</taxon>
        <taxon>Daemsvirinae</taxon>
        <taxon>Nanditavirus</taxon>
        <taxon>Nanditavirus nandita</taxon>
    </lineage>
</organism>
<reference evidence="1 2" key="1">
    <citation type="submission" date="2018-09" db="EMBL/GenBank/DDBJ databases">
        <authorList>
            <person name="Zack K."/>
            <person name="Stoner T.H."/>
            <person name="Garlena R.A."/>
            <person name="Russell D.A."/>
            <person name="Pope W.H."/>
            <person name="Jacobs-Sera D."/>
            <person name="Hatfull G.F."/>
        </authorList>
    </citation>
    <scope>NUCLEOTIDE SEQUENCE [LARGE SCALE GENOMIC DNA]</scope>
</reference>
<evidence type="ECO:0000313" key="2">
    <source>
        <dbReference type="Proteomes" id="UP000267628"/>
    </source>
</evidence>
<keyword evidence="2" id="KW-1185">Reference proteome</keyword>
<evidence type="ECO:0000313" key="1">
    <source>
        <dbReference type="EMBL" id="AYN58632.1"/>
    </source>
</evidence>
<name>A0A3G2KI06_9CAUD</name>
<dbReference type="Gene3D" id="3.90.1690.10">
    <property type="entry name" value="phage-related protein like domain"/>
    <property type="match status" value="1"/>
</dbReference>
<dbReference type="Proteomes" id="UP000267628">
    <property type="component" value="Segment"/>
</dbReference>
<dbReference type="RefSeq" id="YP_010760839.1">
    <property type="nucleotide sequence ID" value="NC_073588.1"/>
</dbReference>
<dbReference type="KEGG" id="vg:80033938"/>
<dbReference type="Pfam" id="PF25209">
    <property type="entry name" value="Phage_capsid_4"/>
    <property type="match status" value="1"/>
</dbReference>
<accession>A0A3G2KI06</accession>
<sequence length="309" mass="32665">MYTYPAPPATVVGGNTVDIHYLLKTPPLIARRLRTLLEQRYIADYLLAGRFTAQGGSILYETGEPIYTNDDPEAVAPGAGYPKTSASGGTLATAKTNKWGQDIPVTDEAIARLGIDPVNRAFTKLVNQSVKFVDSAALGVIASKITQTFNVTAAGNPGAWTTGEAIVEGVLLAKAQVTSLDEGFDPNVIVLTDAQWAKAVARLNASGLLPREAGNPLVTGEWPQALGLTWTSSNHSPSTNPILVDNTQLGGMADEEIGGPGYIRTDGVGVETKAIRKEDNDSYLLRARRVTVPVVLEPNAGIIITNTGV</sequence>
<dbReference type="GeneID" id="80033938"/>
<protein>
    <submittedName>
        <fullName evidence="1">Major capsid protein</fullName>
    </submittedName>
</protein>
<dbReference type="EMBL" id="MH834621">
    <property type="protein sequence ID" value="AYN58632.1"/>
    <property type="molecule type" value="Genomic_DNA"/>
</dbReference>